<reference evidence="15 16" key="1">
    <citation type="submission" date="2024-05" db="EMBL/GenBank/DDBJ databases">
        <title>Genetic variation in Jamaican populations of the coffee berry borer (Hypothenemus hampei).</title>
        <authorList>
            <person name="Errbii M."/>
            <person name="Myrie A."/>
        </authorList>
    </citation>
    <scope>NUCLEOTIDE SEQUENCE [LARGE SCALE GENOMIC DNA]</scope>
    <source>
        <strain evidence="15">JA-Hopewell-2020-01-JO</strain>
        <tissue evidence="15">Whole body</tissue>
    </source>
</reference>
<dbReference type="PANTHER" id="PTHR13453">
    <property type="entry name" value="KAT8 REGULATORY NSL COMPLEX SUBUNIT 2"/>
    <property type="match status" value="1"/>
</dbReference>
<comment type="subunit">
    <text evidence="13">Component of the NSL complex at least composed of KAT8/MOF, KANSL1, KANSL2, KANSL3, MCRS1, PHF20, OGT1/OGT, WDR5 and HCFC1.</text>
</comment>
<dbReference type="AlphaFoldDB" id="A0ABD1EMH7"/>
<dbReference type="Pfam" id="PF13891">
    <property type="entry name" value="zf-C3HC3H_KANSL2"/>
    <property type="match status" value="2"/>
</dbReference>
<keyword evidence="4" id="KW-1017">Isopeptide bond</keyword>
<evidence type="ECO:0000256" key="10">
    <source>
        <dbReference type="ARBA" id="ARBA00032947"/>
    </source>
</evidence>
<proteinExistence type="predicted"/>
<evidence type="ECO:0000256" key="3">
    <source>
        <dbReference type="ARBA" id="ARBA00015508"/>
    </source>
</evidence>
<feature type="domain" description="KANL2-like probable zinc-finger" evidence="14">
    <location>
        <begin position="321"/>
        <end position="383"/>
    </location>
</feature>
<evidence type="ECO:0000256" key="7">
    <source>
        <dbReference type="ARBA" id="ARBA00022853"/>
    </source>
</evidence>
<comment type="subcellular location">
    <subcellularLocation>
        <location evidence="2">Mitochondrion</location>
    </subcellularLocation>
    <subcellularLocation>
        <location evidence="1">Nucleus</location>
    </subcellularLocation>
</comment>
<name>A0ABD1EMH7_HYPHA</name>
<evidence type="ECO:0000313" key="16">
    <source>
        <dbReference type="Proteomes" id="UP001566132"/>
    </source>
</evidence>
<dbReference type="GO" id="GO:0006325">
    <property type="term" value="P:chromatin organization"/>
    <property type="evidence" value="ECO:0007669"/>
    <property type="project" value="UniProtKB-KW"/>
</dbReference>
<dbReference type="GO" id="GO:0005739">
    <property type="term" value="C:mitochondrion"/>
    <property type="evidence" value="ECO:0007669"/>
    <property type="project" value="UniProtKB-SubCell"/>
</dbReference>
<evidence type="ECO:0000256" key="13">
    <source>
        <dbReference type="ARBA" id="ARBA00093543"/>
    </source>
</evidence>
<organism evidence="15 16">
    <name type="scientific">Hypothenemus hampei</name>
    <name type="common">Coffee berry borer</name>
    <dbReference type="NCBI Taxonomy" id="57062"/>
    <lineage>
        <taxon>Eukaryota</taxon>
        <taxon>Metazoa</taxon>
        <taxon>Ecdysozoa</taxon>
        <taxon>Arthropoda</taxon>
        <taxon>Hexapoda</taxon>
        <taxon>Insecta</taxon>
        <taxon>Pterygota</taxon>
        <taxon>Neoptera</taxon>
        <taxon>Endopterygota</taxon>
        <taxon>Coleoptera</taxon>
        <taxon>Polyphaga</taxon>
        <taxon>Cucujiformia</taxon>
        <taxon>Curculionidae</taxon>
        <taxon>Scolytinae</taxon>
        <taxon>Hypothenemus</taxon>
    </lineage>
</organism>
<keyword evidence="16" id="KW-1185">Reference proteome</keyword>
<accession>A0ABD1EMH7</accession>
<protein>
    <recommendedName>
        <fullName evidence="3">KAT8 regulatory NSL complex subunit 2</fullName>
    </recommendedName>
    <alternativeName>
        <fullName evidence="11">NSL complex protein NSL2</fullName>
    </alternativeName>
    <alternativeName>
        <fullName evidence="10">Non-specific lethal 2 homolog</fullName>
    </alternativeName>
</protein>
<gene>
    <name evidence="15" type="ORF">ABEB36_008450</name>
</gene>
<evidence type="ECO:0000259" key="14">
    <source>
        <dbReference type="Pfam" id="PF13891"/>
    </source>
</evidence>
<dbReference type="InterPro" id="IPR025927">
    <property type="entry name" value="Znf_KANL2-like"/>
</dbReference>
<sequence>MNEDEKTVIKTQVEVELLGKRQCSYEPYQCSQFSLDGYKYCIKHILRDKQAPFKQCNFIYQNNGKRCHLAAPKTDKKEYCNEHAFKETLLRNKQNIKNSPPLTAECLLTNLTHYIKKLRNPSGSYVAIEDKTHRDDSGIKNIRTLDPFVDIDATSVYNNQCNEVLDMCSESESDVEPSTYSKVWHDVNIDSSDNESYDSEDGDPFKHANVYTAEEVSLLTRDKLVRLQSLYVEQYKYLTYLLKERRRKYLHSLKREKETCCNISNQVRDNPKEQRLYKKLKEYNKYHKVFGGEAILKKRLHSLRVKISEGSSAKSPSYIKCQFSEGGVKCSEKVLPMAKHCRKHIIEDPHQVLFKACGKTNEDIQCNTPIEAIFDDSTCKLHMELPPIRSYNQPRTSQDNKCIGVSN</sequence>
<keyword evidence="7" id="KW-0156">Chromatin regulator</keyword>
<comment type="function">
    <text evidence="12">Non-catalytic component of the NSL histone acetyltransferase complex, a multiprotein complex that mediates histone H4 acetylation at 'Lys-5'- and 'Lys-8' (H4K5ac and H4K8ac) at transcription start sites and promotes transcription initiation. Required for NSL complex stability and for transcription of intraciliary transport genes in both ciliated and non-ciliated cells by regulating histone H4 acetylation at 'Lys-5'- and 'Lys-12' (H4K5ac and H4K12ac). This is necessary for cilium assembly in ciliated cells and for organization of the microtubule cytoskeleton in non-ciliated cells. Required within the NSL complex to maintain nuclear architecture stability by promoting KAT8-mediated acetylation of lamin LMNA.</text>
</comment>
<keyword evidence="5" id="KW-0597">Phosphoprotein</keyword>
<evidence type="ECO:0000256" key="9">
    <source>
        <dbReference type="ARBA" id="ARBA00023242"/>
    </source>
</evidence>
<dbReference type="GO" id="GO:0005634">
    <property type="term" value="C:nucleus"/>
    <property type="evidence" value="ECO:0007669"/>
    <property type="project" value="UniProtKB-SubCell"/>
</dbReference>
<evidence type="ECO:0000256" key="12">
    <source>
        <dbReference type="ARBA" id="ARBA00093359"/>
    </source>
</evidence>
<evidence type="ECO:0000256" key="6">
    <source>
        <dbReference type="ARBA" id="ARBA00022843"/>
    </source>
</evidence>
<dbReference type="PANTHER" id="PTHR13453:SF1">
    <property type="entry name" value="KAT8 REGULATORY NSL COMPLEX SUBUNIT 2"/>
    <property type="match status" value="1"/>
</dbReference>
<evidence type="ECO:0000313" key="15">
    <source>
        <dbReference type="EMBL" id="KAL1497499.1"/>
    </source>
</evidence>
<dbReference type="EMBL" id="JBDJPC010000006">
    <property type="protein sequence ID" value="KAL1497499.1"/>
    <property type="molecule type" value="Genomic_DNA"/>
</dbReference>
<keyword evidence="6" id="KW-0832">Ubl conjugation</keyword>
<evidence type="ECO:0000256" key="4">
    <source>
        <dbReference type="ARBA" id="ARBA00022499"/>
    </source>
</evidence>
<dbReference type="Proteomes" id="UP001566132">
    <property type="component" value="Unassembled WGS sequence"/>
</dbReference>
<dbReference type="InterPro" id="IPR026316">
    <property type="entry name" value="NSL2"/>
</dbReference>
<evidence type="ECO:0000256" key="8">
    <source>
        <dbReference type="ARBA" id="ARBA00023128"/>
    </source>
</evidence>
<keyword evidence="8" id="KW-0496">Mitochondrion</keyword>
<evidence type="ECO:0000256" key="2">
    <source>
        <dbReference type="ARBA" id="ARBA00004173"/>
    </source>
</evidence>
<comment type="caution">
    <text evidence="15">The sequence shown here is derived from an EMBL/GenBank/DDBJ whole genome shotgun (WGS) entry which is preliminary data.</text>
</comment>
<feature type="domain" description="KANL2-like probable zinc-finger" evidence="14">
    <location>
        <begin position="23"/>
        <end position="84"/>
    </location>
</feature>
<evidence type="ECO:0000256" key="1">
    <source>
        <dbReference type="ARBA" id="ARBA00004123"/>
    </source>
</evidence>
<keyword evidence="9" id="KW-0539">Nucleus</keyword>
<evidence type="ECO:0000256" key="5">
    <source>
        <dbReference type="ARBA" id="ARBA00022553"/>
    </source>
</evidence>
<evidence type="ECO:0000256" key="11">
    <source>
        <dbReference type="ARBA" id="ARBA00033378"/>
    </source>
</evidence>